<name>A0A8J7DF02_DESMC</name>
<dbReference type="AlphaFoldDB" id="A0A8J7DF02"/>
<dbReference type="Gene3D" id="2.60.120.620">
    <property type="entry name" value="q2cbj1_9rhob like domain"/>
    <property type="match status" value="1"/>
</dbReference>
<dbReference type="SUPFAM" id="SSF51197">
    <property type="entry name" value="Clavaminate synthase-like"/>
    <property type="match status" value="1"/>
</dbReference>
<gene>
    <name evidence="1" type="ORF">IQ276_06045</name>
</gene>
<keyword evidence="2" id="KW-1185">Reference proteome</keyword>
<dbReference type="EMBL" id="JADEXS010000054">
    <property type="protein sequence ID" value="MBE9022034.1"/>
    <property type="molecule type" value="Genomic_DNA"/>
</dbReference>
<organism evidence="1 2">
    <name type="scientific">Desmonostoc muscorum LEGE 12446</name>
    <dbReference type="NCBI Taxonomy" id="1828758"/>
    <lineage>
        <taxon>Bacteria</taxon>
        <taxon>Bacillati</taxon>
        <taxon>Cyanobacteriota</taxon>
        <taxon>Cyanophyceae</taxon>
        <taxon>Nostocales</taxon>
        <taxon>Nostocaceae</taxon>
        <taxon>Desmonostoc</taxon>
    </lineage>
</organism>
<proteinExistence type="predicted"/>
<dbReference type="Proteomes" id="UP000622533">
    <property type="component" value="Unassembled WGS sequence"/>
</dbReference>
<evidence type="ECO:0000313" key="2">
    <source>
        <dbReference type="Proteomes" id="UP000622533"/>
    </source>
</evidence>
<evidence type="ECO:0008006" key="3">
    <source>
        <dbReference type="Google" id="ProtNLM"/>
    </source>
</evidence>
<protein>
    <recommendedName>
        <fullName evidence="3">Phytanoyl-CoA dioxygenase</fullName>
    </recommendedName>
</protein>
<reference evidence="1" key="1">
    <citation type="submission" date="2020-10" db="EMBL/GenBank/DDBJ databases">
        <authorList>
            <person name="Castelo-Branco R."/>
            <person name="Eusebio N."/>
            <person name="Adriana R."/>
            <person name="Vieira A."/>
            <person name="Brugerolle De Fraissinette N."/>
            <person name="Rezende De Castro R."/>
            <person name="Schneider M.P."/>
            <person name="Vasconcelos V."/>
            <person name="Leao P.N."/>
        </authorList>
    </citation>
    <scope>NUCLEOTIDE SEQUENCE</scope>
    <source>
        <strain evidence="1">LEGE 12446</strain>
    </source>
</reference>
<dbReference type="RefSeq" id="WP_193914468.1">
    <property type="nucleotide sequence ID" value="NZ_JADEXS020000001.1"/>
</dbReference>
<comment type="caution">
    <text evidence="1">The sequence shown here is derived from an EMBL/GenBank/DDBJ whole genome shotgun (WGS) entry which is preliminary data.</text>
</comment>
<evidence type="ECO:0000313" key="1">
    <source>
        <dbReference type="EMBL" id="MBE9022034.1"/>
    </source>
</evidence>
<accession>A0A8J7DF02</accession>
<sequence length="315" mass="36679">MSISLFNNCLDRIISKIYNICYENYKGLIKNPRWLLMRKIARFKIGRAIMIYFLKRSAKLDFNQSNSCFPDVNVDEVVNHLKTEGLHLGIHLPQDIVKEIIEFAHSTACYGNRKPDMGFHYHQKEQAQTKSGKQFIIGSYFNTALFCPAIKKIQNDPKLLAIAAAFLDAEPIHQGNLMWWSFSGQTTFYQQSQAAQLFHYDIDDYRFLKFFFYLTDVDDRSGPHVCVRSSHKKKKWSHLWLRKRETDQDIIDYYGSESLVKICGKAGFGFVEDPLSFHKGITPSHQDRLILQIEFARTDYGMQHDLRSPSLLKCI</sequence>